<keyword evidence="7" id="KW-0560">Oxidoreductase</keyword>
<dbReference type="InterPro" id="IPR041736">
    <property type="entry name" value="4OHPhenylPyrv_dOase_N"/>
</dbReference>
<dbReference type="CDD" id="cd07250">
    <property type="entry name" value="HPPD_C_like"/>
    <property type="match status" value="1"/>
</dbReference>
<dbReference type="EMBL" id="BNDV01000010">
    <property type="protein sequence ID" value="GHI15283.1"/>
    <property type="molecule type" value="Genomic_DNA"/>
</dbReference>
<dbReference type="RefSeq" id="WP_234308769.1">
    <property type="nucleotide sequence ID" value="NZ_BNDV01000010.1"/>
</dbReference>
<dbReference type="Proteomes" id="UP000660554">
    <property type="component" value="Unassembled WGS sequence"/>
</dbReference>
<dbReference type="Pfam" id="PF14696">
    <property type="entry name" value="Glyoxalase_5"/>
    <property type="match status" value="1"/>
</dbReference>
<dbReference type="InterPro" id="IPR037523">
    <property type="entry name" value="VOC_core"/>
</dbReference>
<dbReference type="InterPro" id="IPR029068">
    <property type="entry name" value="Glyas_Bleomycin-R_OHBP_Dase"/>
</dbReference>
<dbReference type="PIRSF" id="PIRSF009283">
    <property type="entry name" value="HPP_dOase"/>
    <property type="match status" value="1"/>
</dbReference>
<comment type="cofactor">
    <cofactor evidence="1">
        <name>Fe cation</name>
        <dbReference type="ChEBI" id="CHEBI:24875"/>
    </cofactor>
</comment>
<keyword evidence="8" id="KW-1185">Reference proteome</keyword>
<organism evidence="7 8">
    <name type="scientific">Streptomyces virginiae</name>
    <name type="common">Streptomyces cinnamonensis</name>
    <dbReference type="NCBI Taxonomy" id="1961"/>
    <lineage>
        <taxon>Bacteria</taxon>
        <taxon>Bacillati</taxon>
        <taxon>Actinomycetota</taxon>
        <taxon>Actinomycetes</taxon>
        <taxon>Kitasatosporales</taxon>
        <taxon>Streptomycetaceae</taxon>
        <taxon>Streptomyces</taxon>
    </lineage>
</organism>
<evidence type="ECO:0000256" key="1">
    <source>
        <dbReference type="ARBA" id="ARBA00001962"/>
    </source>
</evidence>
<dbReference type="CDD" id="cd08342">
    <property type="entry name" value="HPPD_N_like"/>
    <property type="match status" value="1"/>
</dbReference>
<dbReference type="Gene3D" id="3.10.180.10">
    <property type="entry name" value="2,3-Dihydroxybiphenyl 1,2-Dioxygenase, domain 1"/>
    <property type="match status" value="2"/>
</dbReference>
<evidence type="ECO:0000313" key="7">
    <source>
        <dbReference type="EMBL" id="GHI15283.1"/>
    </source>
</evidence>
<feature type="domain" description="VOC" evidence="6">
    <location>
        <begin position="164"/>
        <end position="315"/>
    </location>
</feature>
<keyword evidence="5" id="KW-0408">Iron</keyword>
<protein>
    <submittedName>
        <fullName evidence="7">4-hydroxyphenylpyruvate dioxygenase</fullName>
    </submittedName>
</protein>
<dbReference type="GeneID" id="86958449"/>
<keyword evidence="4" id="KW-0677">Repeat</keyword>
<dbReference type="NCBIfam" id="TIGR01263">
    <property type="entry name" value="4HPPD"/>
    <property type="match status" value="1"/>
</dbReference>
<reference evidence="8" key="1">
    <citation type="submission" date="2020-09" db="EMBL/GenBank/DDBJ databases">
        <title>Whole genome shotgun sequence of Streptomyces cinnamonensis NBRC 15873.</title>
        <authorList>
            <person name="Komaki H."/>
            <person name="Tamura T."/>
        </authorList>
    </citation>
    <scope>NUCLEOTIDE SEQUENCE [LARGE SCALE GENOMIC DNA]</scope>
    <source>
        <strain evidence="8">NBRC 15873</strain>
    </source>
</reference>
<evidence type="ECO:0000313" key="8">
    <source>
        <dbReference type="Proteomes" id="UP000660554"/>
    </source>
</evidence>
<evidence type="ECO:0000259" key="6">
    <source>
        <dbReference type="PROSITE" id="PS51819"/>
    </source>
</evidence>
<sequence length="360" mass="38791">MTNGSSMTFSPAFGISHVESYVADLTSAAAEMTGRFGFRAVARAASADAESLLLRQGRISLVLTQARSPHHPGAAYVLAHGDGVADIALSVPDVTAVFDEAVSRGAVPLTVPCLHPDGRTRAVVAGFGDVVHTLVEPDPAGLPPGFTPLPDAAAPDADGELLEELDHFAVCLPAGELARTVEFYTRVLGFRMIFQELIRVGAQAMDSKVVQSASGEVTLTLIEPDTSREPGQIDRFLAEHGGAGVQHIAFASRNVVRAVSTLRERGVEFLNVPDAYYTMLADRLDLARHSTRELQRISVLVDEDHDGQLFQIFTRSTHPRRTLFHEVIERFGARTFGNGNIKALYEAVEAERLGAGEVLR</sequence>
<evidence type="ECO:0000256" key="3">
    <source>
        <dbReference type="ARBA" id="ARBA00022723"/>
    </source>
</evidence>
<dbReference type="GO" id="GO:0051213">
    <property type="term" value="F:dioxygenase activity"/>
    <property type="evidence" value="ECO:0007669"/>
    <property type="project" value="UniProtKB-KW"/>
</dbReference>
<dbReference type="InterPro" id="IPR041735">
    <property type="entry name" value="4OHPhenylPyrv_dOase_C"/>
</dbReference>
<evidence type="ECO:0000256" key="5">
    <source>
        <dbReference type="ARBA" id="ARBA00023004"/>
    </source>
</evidence>
<keyword evidence="7" id="KW-0223">Dioxygenase</keyword>
<dbReference type="PANTHER" id="PTHR11959:SF1">
    <property type="entry name" value="4-HYDROXYPHENYLPYRUVATE DIOXYGENASE"/>
    <property type="match status" value="1"/>
</dbReference>
<keyword evidence="3" id="KW-0479">Metal-binding</keyword>
<evidence type="ECO:0000256" key="2">
    <source>
        <dbReference type="ARBA" id="ARBA00005877"/>
    </source>
</evidence>
<comment type="caution">
    <text evidence="7">The sequence shown here is derived from an EMBL/GenBank/DDBJ whole genome shotgun (WGS) entry which is preliminary data.</text>
</comment>
<dbReference type="PROSITE" id="PS51819">
    <property type="entry name" value="VOC"/>
    <property type="match status" value="2"/>
</dbReference>
<accession>A0ABQ3NRA2</accession>
<feature type="domain" description="VOC" evidence="6">
    <location>
        <begin position="14"/>
        <end position="137"/>
    </location>
</feature>
<gene>
    <name evidence="7" type="ORF">Scinn_47460</name>
</gene>
<dbReference type="InterPro" id="IPR005956">
    <property type="entry name" value="4OHPhenylPyrv_dOase"/>
</dbReference>
<evidence type="ECO:0000256" key="4">
    <source>
        <dbReference type="ARBA" id="ARBA00022737"/>
    </source>
</evidence>
<proteinExistence type="inferred from homology"/>
<dbReference type="PANTHER" id="PTHR11959">
    <property type="entry name" value="4-HYDROXYPHENYLPYRUVATE DIOXYGENASE"/>
    <property type="match status" value="1"/>
</dbReference>
<dbReference type="SUPFAM" id="SSF54593">
    <property type="entry name" value="Glyoxalase/Bleomycin resistance protein/Dihydroxybiphenyl dioxygenase"/>
    <property type="match status" value="1"/>
</dbReference>
<comment type="similarity">
    <text evidence="2">Belongs to the 4HPPD family.</text>
</comment>
<dbReference type="InterPro" id="IPR004360">
    <property type="entry name" value="Glyas_Fos-R_dOase_dom"/>
</dbReference>
<dbReference type="Pfam" id="PF00903">
    <property type="entry name" value="Glyoxalase"/>
    <property type="match status" value="1"/>
</dbReference>
<name>A0ABQ3NRA2_STRVG</name>